<dbReference type="EMBL" id="VSRR010000726">
    <property type="protein sequence ID" value="MPC18970.1"/>
    <property type="molecule type" value="Genomic_DNA"/>
</dbReference>
<keyword evidence="3" id="KW-1185">Reference proteome</keyword>
<feature type="region of interest" description="Disordered" evidence="1">
    <location>
        <begin position="1"/>
        <end position="21"/>
    </location>
</feature>
<proteinExistence type="predicted"/>
<organism evidence="2 3">
    <name type="scientific">Portunus trituberculatus</name>
    <name type="common">Swimming crab</name>
    <name type="synonym">Neptunus trituberculatus</name>
    <dbReference type="NCBI Taxonomy" id="210409"/>
    <lineage>
        <taxon>Eukaryota</taxon>
        <taxon>Metazoa</taxon>
        <taxon>Ecdysozoa</taxon>
        <taxon>Arthropoda</taxon>
        <taxon>Crustacea</taxon>
        <taxon>Multicrustacea</taxon>
        <taxon>Malacostraca</taxon>
        <taxon>Eumalacostraca</taxon>
        <taxon>Eucarida</taxon>
        <taxon>Decapoda</taxon>
        <taxon>Pleocyemata</taxon>
        <taxon>Brachyura</taxon>
        <taxon>Eubrachyura</taxon>
        <taxon>Portunoidea</taxon>
        <taxon>Portunidae</taxon>
        <taxon>Portuninae</taxon>
        <taxon>Portunus</taxon>
    </lineage>
</organism>
<dbReference type="AlphaFoldDB" id="A0A5B7DCC8"/>
<sequence>MLCESRRPELPSPAARVRSAEGCPSLPKPLWMLTLTTHAPTTELLQHLPDTHSTLSGRTRYVRCAGTSAVHLGHEHRTSTAEHNTLAQRRCCLAPGLFQCRSGSQALFCQHFTIFLLVHLCNTSLPPPVSTALMSHNHFFPLD</sequence>
<evidence type="ECO:0000256" key="1">
    <source>
        <dbReference type="SAM" id="MobiDB-lite"/>
    </source>
</evidence>
<evidence type="ECO:0000313" key="2">
    <source>
        <dbReference type="EMBL" id="MPC18970.1"/>
    </source>
</evidence>
<evidence type="ECO:0000313" key="3">
    <source>
        <dbReference type="Proteomes" id="UP000324222"/>
    </source>
</evidence>
<protein>
    <submittedName>
        <fullName evidence="2">Uncharacterized protein</fullName>
    </submittedName>
</protein>
<accession>A0A5B7DCC8</accession>
<gene>
    <name evidence="2" type="ORF">E2C01_011870</name>
</gene>
<comment type="caution">
    <text evidence="2">The sequence shown here is derived from an EMBL/GenBank/DDBJ whole genome shotgun (WGS) entry which is preliminary data.</text>
</comment>
<dbReference type="Proteomes" id="UP000324222">
    <property type="component" value="Unassembled WGS sequence"/>
</dbReference>
<name>A0A5B7DCC8_PORTR</name>
<reference evidence="2 3" key="1">
    <citation type="submission" date="2019-05" db="EMBL/GenBank/DDBJ databases">
        <title>Another draft genome of Portunus trituberculatus and its Hox gene families provides insights of decapod evolution.</title>
        <authorList>
            <person name="Jeong J.-H."/>
            <person name="Song I."/>
            <person name="Kim S."/>
            <person name="Choi T."/>
            <person name="Kim D."/>
            <person name="Ryu S."/>
            <person name="Kim W."/>
        </authorList>
    </citation>
    <scope>NUCLEOTIDE SEQUENCE [LARGE SCALE GENOMIC DNA]</scope>
    <source>
        <tissue evidence="2">Muscle</tissue>
    </source>
</reference>